<keyword evidence="3" id="KW-1185">Reference proteome</keyword>
<dbReference type="InterPro" id="IPR013897">
    <property type="entry name" value="Duc1"/>
</dbReference>
<evidence type="ECO:0000259" key="1">
    <source>
        <dbReference type="Pfam" id="PF08588"/>
    </source>
</evidence>
<accession>A0A0D0BK32</accession>
<dbReference type="InParanoid" id="A0A0D0BK32"/>
<sequence length="372" mass="41852">MLHSRLRVRVGPSMDKLVCITDKVNSGKAHDVSSELFQGKVAINIKGFTNPSGEELSAEYFDREDRKGITWSIQVQGRFLQPTSADDVMFGNTFDKRLKLPWGAGVALKFMKYVDPTLEHDLMSDTKPWALSPLISTMPHFVHERIDDIRASPVLEHKRWESSFPPSQSIGEDTSQLQFAIASSNSSSSTYFTPSSSNSSFVTPSSSLSMTSSSSDLSNFPKMPGSLGVSVKNSLQLPLEKAHLKKNKKKRRIFGRALDLRTTSDRRSYFSSPQHRQEIVFGPEDLITTDFCYGYLQFNPTLALRLSGGMTFDLMKYWDRHPVRFVCCKRKKPEDGERSDGQPTGDLYWIVSIETADESDIHQEVSRAGQDT</sequence>
<evidence type="ECO:0000313" key="2">
    <source>
        <dbReference type="EMBL" id="KIK43608.1"/>
    </source>
</evidence>
<reference evidence="2 3" key="1">
    <citation type="submission" date="2014-04" db="EMBL/GenBank/DDBJ databases">
        <authorList>
            <consortium name="DOE Joint Genome Institute"/>
            <person name="Kuo A."/>
            <person name="Ruytinx J."/>
            <person name="Rineau F."/>
            <person name="Colpaert J."/>
            <person name="Kohler A."/>
            <person name="Nagy L.G."/>
            <person name="Floudas D."/>
            <person name="Copeland A."/>
            <person name="Barry K.W."/>
            <person name="Cichocki N."/>
            <person name="Veneault-Fourrey C."/>
            <person name="LaButti K."/>
            <person name="Lindquist E.A."/>
            <person name="Lipzen A."/>
            <person name="Lundell T."/>
            <person name="Morin E."/>
            <person name="Murat C."/>
            <person name="Sun H."/>
            <person name="Tunlid A."/>
            <person name="Henrissat B."/>
            <person name="Grigoriev I.V."/>
            <person name="Hibbett D.S."/>
            <person name="Martin F."/>
            <person name="Nordberg H.P."/>
            <person name="Cantor M.N."/>
            <person name="Hua S.X."/>
        </authorList>
    </citation>
    <scope>NUCLEOTIDE SEQUENCE [LARGE SCALE GENOMIC DNA]</scope>
    <source>
        <strain evidence="2 3">UH-Slu-Lm8-n1</strain>
    </source>
</reference>
<dbReference type="EMBL" id="KN835209">
    <property type="protein sequence ID" value="KIK43608.1"/>
    <property type="molecule type" value="Genomic_DNA"/>
</dbReference>
<dbReference type="AlphaFoldDB" id="A0A0D0BK32"/>
<name>A0A0D0BK32_9AGAM</name>
<evidence type="ECO:0000313" key="3">
    <source>
        <dbReference type="Proteomes" id="UP000054485"/>
    </source>
</evidence>
<dbReference type="Proteomes" id="UP000054485">
    <property type="component" value="Unassembled WGS sequence"/>
</dbReference>
<protein>
    <recommendedName>
        <fullName evidence="1">Domain of unknown function at the cortex 1 domain-containing protein</fullName>
    </recommendedName>
</protein>
<reference evidence="3" key="2">
    <citation type="submission" date="2015-01" db="EMBL/GenBank/DDBJ databases">
        <title>Evolutionary Origins and Diversification of the Mycorrhizal Mutualists.</title>
        <authorList>
            <consortium name="DOE Joint Genome Institute"/>
            <consortium name="Mycorrhizal Genomics Consortium"/>
            <person name="Kohler A."/>
            <person name="Kuo A."/>
            <person name="Nagy L.G."/>
            <person name="Floudas D."/>
            <person name="Copeland A."/>
            <person name="Barry K.W."/>
            <person name="Cichocki N."/>
            <person name="Veneault-Fourrey C."/>
            <person name="LaButti K."/>
            <person name="Lindquist E.A."/>
            <person name="Lipzen A."/>
            <person name="Lundell T."/>
            <person name="Morin E."/>
            <person name="Murat C."/>
            <person name="Riley R."/>
            <person name="Ohm R."/>
            <person name="Sun H."/>
            <person name="Tunlid A."/>
            <person name="Henrissat B."/>
            <person name="Grigoriev I.V."/>
            <person name="Hibbett D.S."/>
            <person name="Martin F."/>
        </authorList>
    </citation>
    <scope>NUCLEOTIDE SEQUENCE [LARGE SCALE GENOMIC DNA]</scope>
    <source>
        <strain evidence="3">UH-Slu-Lm8-n1</strain>
    </source>
</reference>
<proteinExistence type="predicted"/>
<dbReference type="PANTHER" id="PTHR34826:SF2">
    <property type="entry name" value="UPF0590 PROTEIN C409.17C"/>
    <property type="match status" value="1"/>
</dbReference>
<dbReference type="HOGENOM" id="CLU_047849_1_1_1"/>
<organism evidence="2 3">
    <name type="scientific">Suillus luteus UH-Slu-Lm8-n1</name>
    <dbReference type="NCBI Taxonomy" id="930992"/>
    <lineage>
        <taxon>Eukaryota</taxon>
        <taxon>Fungi</taxon>
        <taxon>Dikarya</taxon>
        <taxon>Basidiomycota</taxon>
        <taxon>Agaricomycotina</taxon>
        <taxon>Agaricomycetes</taxon>
        <taxon>Agaricomycetidae</taxon>
        <taxon>Boletales</taxon>
        <taxon>Suillineae</taxon>
        <taxon>Suillaceae</taxon>
        <taxon>Suillus</taxon>
    </lineage>
</organism>
<dbReference type="Pfam" id="PF08588">
    <property type="entry name" value="Duc1"/>
    <property type="match status" value="1"/>
</dbReference>
<feature type="domain" description="Domain of unknown function at the cortex 1" evidence="1">
    <location>
        <begin position="5"/>
        <end position="353"/>
    </location>
</feature>
<dbReference type="OrthoDB" id="2119945at2759"/>
<dbReference type="STRING" id="930992.A0A0D0BK32"/>
<dbReference type="PANTHER" id="PTHR34826">
    <property type="entry name" value="UPF0590 PROTEIN C409.17C"/>
    <property type="match status" value="1"/>
</dbReference>
<gene>
    <name evidence="2" type="ORF">CY34DRAFT_803699</name>
</gene>